<proteinExistence type="predicted"/>
<evidence type="ECO:0000313" key="2">
    <source>
        <dbReference type="Proteomes" id="UP001457282"/>
    </source>
</evidence>
<comment type="caution">
    <text evidence="1">The sequence shown here is derived from an EMBL/GenBank/DDBJ whole genome shotgun (WGS) entry which is preliminary data.</text>
</comment>
<name>A0AAW1X5I9_RUBAR</name>
<accession>A0AAW1X5I9</accession>
<dbReference type="EMBL" id="JBEDUW010000004">
    <property type="protein sequence ID" value="KAK9932075.1"/>
    <property type="molecule type" value="Genomic_DNA"/>
</dbReference>
<organism evidence="1 2">
    <name type="scientific">Rubus argutus</name>
    <name type="common">Southern blackberry</name>
    <dbReference type="NCBI Taxonomy" id="59490"/>
    <lineage>
        <taxon>Eukaryota</taxon>
        <taxon>Viridiplantae</taxon>
        <taxon>Streptophyta</taxon>
        <taxon>Embryophyta</taxon>
        <taxon>Tracheophyta</taxon>
        <taxon>Spermatophyta</taxon>
        <taxon>Magnoliopsida</taxon>
        <taxon>eudicotyledons</taxon>
        <taxon>Gunneridae</taxon>
        <taxon>Pentapetalae</taxon>
        <taxon>rosids</taxon>
        <taxon>fabids</taxon>
        <taxon>Rosales</taxon>
        <taxon>Rosaceae</taxon>
        <taxon>Rosoideae</taxon>
        <taxon>Rosoideae incertae sedis</taxon>
        <taxon>Rubus</taxon>
    </lineage>
</organism>
<keyword evidence="2" id="KW-1185">Reference proteome</keyword>
<gene>
    <name evidence="1" type="ORF">M0R45_019325</name>
</gene>
<dbReference type="Proteomes" id="UP001457282">
    <property type="component" value="Unassembled WGS sequence"/>
</dbReference>
<dbReference type="AlphaFoldDB" id="A0AAW1X5I9"/>
<reference evidence="1 2" key="1">
    <citation type="journal article" date="2023" name="G3 (Bethesda)">
        <title>A chromosome-length genome assembly and annotation of blackberry (Rubus argutus, cv. 'Hillquist').</title>
        <authorList>
            <person name="Bruna T."/>
            <person name="Aryal R."/>
            <person name="Dudchenko O."/>
            <person name="Sargent D.J."/>
            <person name="Mead D."/>
            <person name="Buti M."/>
            <person name="Cavallini A."/>
            <person name="Hytonen T."/>
            <person name="Andres J."/>
            <person name="Pham M."/>
            <person name="Weisz D."/>
            <person name="Mascagni F."/>
            <person name="Usai G."/>
            <person name="Natali L."/>
            <person name="Bassil N."/>
            <person name="Fernandez G.E."/>
            <person name="Lomsadze A."/>
            <person name="Armour M."/>
            <person name="Olukolu B."/>
            <person name="Poorten T."/>
            <person name="Britton C."/>
            <person name="Davik J."/>
            <person name="Ashrafi H."/>
            <person name="Aiden E.L."/>
            <person name="Borodovsky M."/>
            <person name="Worthington M."/>
        </authorList>
    </citation>
    <scope>NUCLEOTIDE SEQUENCE [LARGE SCALE GENOMIC DNA]</scope>
    <source>
        <strain evidence="1">PI 553951</strain>
    </source>
</reference>
<evidence type="ECO:0000313" key="1">
    <source>
        <dbReference type="EMBL" id="KAK9932075.1"/>
    </source>
</evidence>
<sequence length="135" mass="14874">MAWIDGGFIVVNRGAARRLAAEQASTTVLGSRSKTARADWIFGIPARGCARPGVGVEQGGSDRCGVARERRQGHRFEMATAIGGGVMAWARCRGDYGGWASRWKWFCLLVWLLKLAWAVEGCRLQLGYEVKSWID</sequence>
<protein>
    <submittedName>
        <fullName evidence="1">Uncharacterized protein</fullName>
    </submittedName>
</protein>